<feature type="compositionally biased region" description="Basic residues" evidence="2">
    <location>
        <begin position="1214"/>
        <end position="1223"/>
    </location>
</feature>
<feature type="compositionally biased region" description="Low complexity" evidence="2">
    <location>
        <begin position="852"/>
        <end position="865"/>
    </location>
</feature>
<evidence type="ECO:0000313" key="4">
    <source>
        <dbReference type="Proteomes" id="UP000230750"/>
    </source>
</evidence>
<feature type="compositionally biased region" description="Basic and acidic residues" evidence="2">
    <location>
        <begin position="33"/>
        <end position="66"/>
    </location>
</feature>
<feature type="compositionally biased region" description="Polar residues" evidence="2">
    <location>
        <begin position="178"/>
        <end position="189"/>
    </location>
</feature>
<reference evidence="3 4" key="1">
    <citation type="journal article" date="2017" name="PLoS Biol.">
        <title>The sea cucumber genome provides insights into morphological evolution and visceral regeneration.</title>
        <authorList>
            <person name="Zhang X."/>
            <person name="Sun L."/>
            <person name="Yuan J."/>
            <person name="Sun Y."/>
            <person name="Gao Y."/>
            <person name="Zhang L."/>
            <person name="Li S."/>
            <person name="Dai H."/>
            <person name="Hamel J.F."/>
            <person name="Liu C."/>
            <person name="Yu Y."/>
            <person name="Liu S."/>
            <person name="Lin W."/>
            <person name="Guo K."/>
            <person name="Jin S."/>
            <person name="Xu P."/>
            <person name="Storey K.B."/>
            <person name="Huan P."/>
            <person name="Zhang T."/>
            <person name="Zhou Y."/>
            <person name="Zhang J."/>
            <person name="Lin C."/>
            <person name="Li X."/>
            <person name="Xing L."/>
            <person name="Huo D."/>
            <person name="Sun M."/>
            <person name="Wang L."/>
            <person name="Mercier A."/>
            <person name="Li F."/>
            <person name="Yang H."/>
            <person name="Xiang J."/>
        </authorList>
    </citation>
    <scope>NUCLEOTIDE SEQUENCE [LARGE SCALE GENOMIC DNA]</scope>
    <source>
        <strain evidence="3">Shaxun</strain>
        <tissue evidence="3">Muscle</tissue>
    </source>
</reference>
<feature type="compositionally biased region" description="Low complexity" evidence="2">
    <location>
        <begin position="1079"/>
        <end position="1091"/>
    </location>
</feature>
<evidence type="ECO:0000313" key="3">
    <source>
        <dbReference type="EMBL" id="PIK54557.1"/>
    </source>
</evidence>
<feature type="compositionally biased region" description="Low complexity" evidence="2">
    <location>
        <begin position="420"/>
        <end position="432"/>
    </location>
</feature>
<feature type="compositionally biased region" description="Basic and acidic residues" evidence="2">
    <location>
        <begin position="1199"/>
        <end position="1213"/>
    </location>
</feature>
<organism evidence="3 4">
    <name type="scientific">Stichopus japonicus</name>
    <name type="common">Sea cucumber</name>
    <dbReference type="NCBI Taxonomy" id="307972"/>
    <lineage>
        <taxon>Eukaryota</taxon>
        <taxon>Metazoa</taxon>
        <taxon>Echinodermata</taxon>
        <taxon>Eleutherozoa</taxon>
        <taxon>Echinozoa</taxon>
        <taxon>Holothuroidea</taxon>
        <taxon>Aspidochirotacea</taxon>
        <taxon>Aspidochirotida</taxon>
        <taxon>Stichopodidae</taxon>
        <taxon>Apostichopus</taxon>
    </lineage>
</organism>
<dbReference type="STRING" id="307972.A0A2G8L2S6"/>
<feature type="compositionally biased region" description="Basic and acidic residues" evidence="2">
    <location>
        <begin position="1239"/>
        <end position="1259"/>
    </location>
</feature>
<feature type="compositionally biased region" description="Basic and acidic residues" evidence="2">
    <location>
        <begin position="500"/>
        <end position="542"/>
    </location>
</feature>
<feature type="compositionally biased region" description="Basic and acidic residues" evidence="2">
    <location>
        <begin position="322"/>
        <end position="342"/>
    </location>
</feature>
<sequence>MHTDEKRHSTCSSIGETSLEAELSEIKSQVQELEEKIQSHAEIRREKKDREEAESRKKKDAEKKVGEVTSPSNQPGKLEAQVQTIQEDETPQETTSNTTEELTKSLQQRENLIRFLQIEVERQRREINFLRSDGPGGAHFKRAKSFSARDRNFDAKAMQVMDIPLGKSLASRGKKDSPNSTPSLSNADSSDQRNRESLSITTESTQSLETLHISAEDIRMEDLGSQTLEQDHKVEETSPTVTKEISPSAELPKETAAPPEVPKVTPELPDVTKDTPKVTEVEEKLSKTPDVTKEKPSEPEKEDTTPTKNKDLAVSSEGVIESLKETPPKLDTKTKKTEEAVKKQTPAASEESETKGSKRMGGKQHPLDAHIPKSIIAQKISSLKSSSASGRSSDSDSKEEKIGTRRQRPEPRWKVKDQTGTAKTSSVSSSPKESPEGVRRSRPRTRERDKKTSSDDSSTKRPGKGKDISNQTPADLRANLRKAATTDKKPQINTTSTLKNLRERQVQQDAEKEKKGQGEVGGEKKDEVNAGKEKKDQEDASTKKKGLGDVAVESDHDSSIKSDTDLKKAFEPFSSNRRDSSDSVSSSRRSSPATRFLEKYDPKFAKSLATNKVEVATVNDLKAKFSGGSDKSGSKSEDEDGMKARRGRPKVGSVKMLSQAFAVSSAVNKETSKGAGGGGTGPSSIRSTPSISPASSCSSLSSSHVSDRIKRLQDRRSRSSKDSTTEKKPVEEAKPPPSPVAKDVPKITPPLLTNRPGYRSSMPNLSAVRAKFEQPEGGSTGSTTSNTGLRVRQKSGSTGKLSFTVSVTETKSTAEKVSEVKPIRARARPPRLVAVIESPGKDKNATETVTVRLRSPTARRSTRTSQNVNNSRKEVSDLHISEPAIPSAAKPVSAPREEDVSVSAPSLRVTSPDDKKPVQQRLRQSQEMERKALSSSDPQIGTRPADGKSDTIDGLAEGKEASSKESNDQSSNLNKSDSNVTKLVKEEEVSVKITQESMQPASNKETLVITGVEDEEERSRSRKESDSLSEGTSPTDKETKSKSSGQSNVEEKGKGGGKGKKGGGGGHQRGDQKSRKSKNGQQQEQSSSSQGGSSGGKEGKSKAKRKEAKQEQRREQEVNSRNSLDSERRNSRGNDSGGSRSSLNGDNFPDLLAETPKVRDSVIIDDNGNKTRNPRQAVAASALQGAAAAIGHALPDPATRAELEELPGDERRSRKDKTRRGRMLSKADRLSKLDLFRRARSVDTSKAPRDRSPSLERPGRGGRASSMDRSKKRDKSPTGMKGKGKDKDGQRGGWKRILRASNDSLVDSFTDSEGYDSLTNGSANLLNESSFPSPNLHVKPGDACSITEDGNMVVGASVFYC</sequence>
<feature type="compositionally biased region" description="Basic and acidic residues" evidence="2">
    <location>
        <begin position="705"/>
        <end position="734"/>
    </location>
</feature>
<feature type="compositionally biased region" description="Basic and acidic residues" evidence="2">
    <location>
        <begin position="433"/>
        <end position="467"/>
    </location>
</feature>
<feature type="region of interest" description="Disordered" evidence="2">
    <location>
        <begin position="164"/>
        <end position="602"/>
    </location>
</feature>
<name>A0A2G8L2S6_STIJA</name>
<feature type="compositionally biased region" description="Basic and acidic residues" evidence="2">
    <location>
        <begin position="270"/>
        <end position="311"/>
    </location>
</feature>
<feature type="compositionally biased region" description="Polar residues" evidence="2">
    <location>
        <begin position="92"/>
        <end position="106"/>
    </location>
</feature>
<feature type="compositionally biased region" description="Polar residues" evidence="2">
    <location>
        <begin position="69"/>
        <end position="85"/>
    </location>
</feature>
<accession>A0A2G8L2S6</accession>
<feature type="compositionally biased region" description="Low complexity" evidence="2">
    <location>
        <begin position="1176"/>
        <end position="1198"/>
    </location>
</feature>
<feature type="compositionally biased region" description="Basic and acidic residues" evidence="2">
    <location>
        <begin position="871"/>
        <end position="880"/>
    </location>
</feature>
<feature type="compositionally biased region" description="Low complexity" evidence="2">
    <location>
        <begin position="682"/>
        <end position="703"/>
    </location>
</feature>
<evidence type="ECO:0000256" key="1">
    <source>
        <dbReference type="SAM" id="Coils"/>
    </source>
</evidence>
<keyword evidence="1" id="KW-0175">Coiled coil</keyword>
<feature type="compositionally biased region" description="Low complexity" evidence="2">
    <location>
        <begin position="1133"/>
        <end position="1147"/>
    </location>
</feature>
<feature type="region of interest" description="Disordered" evidence="2">
    <location>
        <begin position="617"/>
        <end position="802"/>
    </location>
</feature>
<feature type="compositionally biased region" description="Low complexity" evidence="2">
    <location>
        <begin position="373"/>
        <end position="392"/>
    </location>
</feature>
<feature type="compositionally biased region" description="Low complexity" evidence="2">
    <location>
        <begin position="582"/>
        <end position="591"/>
    </location>
</feature>
<evidence type="ECO:0000256" key="2">
    <source>
        <dbReference type="SAM" id="MobiDB-lite"/>
    </source>
</evidence>
<feature type="compositionally biased region" description="Basic and acidic residues" evidence="2">
    <location>
        <begin position="1108"/>
        <end position="1132"/>
    </location>
</feature>
<feature type="region of interest" description="Disordered" evidence="2">
    <location>
        <begin position="31"/>
        <end position="106"/>
    </location>
</feature>
<dbReference type="Proteomes" id="UP000230750">
    <property type="component" value="Unassembled WGS sequence"/>
</dbReference>
<feature type="compositionally biased region" description="Basic and acidic residues" evidence="2">
    <location>
        <begin position="945"/>
        <end position="967"/>
    </location>
</feature>
<protein>
    <submittedName>
        <fullName evidence="3">Putative zinc finger CCCH domain-containing protein 13 isoform X6</fullName>
    </submittedName>
</protein>
<feature type="compositionally biased region" description="Basic and acidic residues" evidence="2">
    <location>
        <begin position="553"/>
        <end position="581"/>
    </location>
</feature>
<feature type="compositionally biased region" description="Basic and acidic residues" evidence="2">
    <location>
        <begin position="1017"/>
        <end position="1026"/>
    </location>
</feature>
<feature type="coiled-coil region" evidence="1">
    <location>
        <begin position="106"/>
        <end position="133"/>
    </location>
</feature>
<feature type="region of interest" description="Disordered" evidence="2">
    <location>
        <begin position="831"/>
        <end position="1226"/>
    </location>
</feature>
<feature type="region of interest" description="Disordered" evidence="2">
    <location>
        <begin position="1239"/>
        <end position="1294"/>
    </location>
</feature>
<gene>
    <name evidence="3" type="ORF">BSL78_08530</name>
</gene>
<keyword evidence="4" id="KW-1185">Reference proteome</keyword>
<feature type="compositionally biased region" description="Polar residues" evidence="2">
    <location>
        <begin position="992"/>
        <end position="1005"/>
    </location>
</feature>
<feature type="compositionally biased region" description="Polar residues" evidence="2">
    <location>
        <begin position="968"/>
        <end position="981"/>
    </location>
</feature>
<proteinExistence type="predicted"/>
<dbReference type="EMBL" id="MRZV01000244">
    <property type="protein sequence ID" value="PIK54557.1"/>
    <property type="molecule type" value="Genomic_DNA"/>
</dbReference>
<comment type="caution">
    <text evidence="3">The sequence shown here is derived from an EMBL/GenBank/DDBJ whole genome shotgun (WGS) entry which is preliminary data.</text>
</comment>
<feature type="compositionally biased region" description="Polar residues" evidence="2">
    <location>
        <begin position="197"/>
        <end position="209"/>
    </location>
</feature>
<feature type="compositionally biased region" description="Basic and acidic residues" evidence="2">
    <location>
        <begin position="393"/>
        <end position="417"/>
    </location>
</feature>